<dbReference type="NCBIfam" id="NF003214">
    <property type="entry name" value="PRK04179.1"/>
    <property type="match status" value="1"/>
</dbReference>
<evidence type="ECO:0000313" key="15">
    <source>
        <dbReference type="WBParaSite" id="HDID_0000677701-mRNA-1"/>
    </source>
</evidence>
<feature type="compositionally biased region" description="Basic residues" evidence="10">
    <location>
        <begin position="9"/>
        <end position="21"/>
    </location>
</feature>
<keyword evidence="8 9" id="KW-0687">Ribonucleoprotein</keyword>
<comment type="similarity">
    <text evidence="1 9">Belongs to the eukaryotic ribosomal protein eL37 family.</text>
</comment>
<dbReference type="InterPro" id="IPR011331">
    <property type="entry name" value="Ribosomal_eL37/eL43"/>
</dbReference>
<dbReference type="PANTHER" id="PTHR10768:SF0">
    <property type="entry name" value="RIBOSOMAL PROTEIN L37"/>
    <property type="match status" value="1"/>
</dbReference>
<proteinExistence type="inferred from homology"/>
<evidence type="ECO:0000313" key="13">
    <source>
        <dbReference type="Proteomes" id="UP000274504"/>
    </source>
</evidence>
<reference evidence="11 13" key="2">
    <citation type="submission" date="2018-11" db="EMBL/GenBank/DDBJ databases">
        <authorList>
            <consortium name="Pathogen Informatics"/>
        </authorList>
    </citation>
    <scope>NUCLEOTIDE SEQUENCE [LARGE SCALE GENOMIC DNA]</scope>
</reference>
<evidence type="ECO:0000256" key="3">
    <source>
        <dbReference type="ARBA" id="ARBA00022730"/>
    </source>
</evidence>
<feature type="region of interest" description="Disordered" evidence="10">
    <location>
        <begin position="1"/>
        <end position="21"/>
    </location>
</feature>
<dbReference type="HAMAP" id="MF_00547">
    <property type="entry name" value="Ribosomal_eL37"/>
    <property type="match status" value="1"/>
</dbReference>
<reference evidence="15" key="1">
    <citation type="submission" date="2017-02" db="UniProtKB">
        <authorList>
            <consortium name="WormBaseParasite"/>
        </authorList>
    </citation>
    <scope>IDENTIFICATION</scope>
</reference>
<dbReference type="Proteomes" id="UP000274504">
    <property type="component" value="Unassembled WGS sequence"/>
</dbReference>
<dbReference type="STRING" id="6216.A0A0R3SPA7"/>
<keyword evidence="3 9" id="KW-0699">rRNA-binding</keyword>
<keyword evidence="14" id="KW-1185">Reference proteome</keyword>
<dbReference type="GO" id="GO:0019843">
    <property type="term" value="F:rRNA binding"/>
    <property type="evidence" value="ECO:0007669"/>
    <property type="project" value="UniProtKB-KW"/>
</dbReference>
<dbReference type="Gene3D" id="2.20.25.30">
    <property type="match status" value="1"/>
</dbReference>
<dbReference type="EMBL" id="UYSG01010878">
    <property type="protein sequence ID" value="VDL59093.1"/>
    <property type="molecule type" value="Genomic_DNA"/>
</dbReference>
<evidence type="ECO:0000256" key="10">
    <source>
        <dbReference type="SAM" id="MobiDB-lite"/>
    </source>
</evidence>
<keyword evidence="7 9" id="KW-0689">Ribosomal protein</keyword>
<dbReference type="FunFam" id="2.20.25.30:FF:000001">
    <property type="entry name" value="Ribosomal protein L37"/>
    <property type="match status" value="1"/>
</dbReference>
<name>A0A0R3SPA7_HYMDI</name>
<dbReference type="Proteomes" id="UP000321570">
    <property type="component" value="Unassembled WGS sequence"/>
</dbReference>
<evidence type="ECO:0000256" key="1">
    <source>
        <dbReference type="ARBA" id="ARBA00009805"/>
    </source>
</evidence>
<dbReference type="GO" id="GO:0006412">
    <property type="term" value="P:translation"/>
    <property type="evidence" value="ECO:0007669"/>
    <property type="project" value="InterPro"/>
</dbReference>
<sequence length="93" mass="10711">MTKGTTSFGKRHNKSHTQCRRCGKKSYHIQKKSCASCGYPSATMRKYNWSVKARRRRTTGTGRCLHLKSVHRRFKNGFRSGQAKPRVRPIKSA</sequence>
<dbReference type="PROSITE" id="PS01077">
    <property type="entry name" value="RIBOSOMAL_L37E"/>
    <property type="match status" value="1"/>
</dbReference>
<evidence type="ECO:0000313" key="12">
    <source>
        <dbReference type="EMBL" id="VUZ54541.1"/>
    </source>
</evidence>
<evidence type="ECO:0000256" key="2">
    <source>
        <dbReference type="ARBA" id="ARBA00022723"/>
    </source>
</evidence>
<dbReference type="AlphaFoldDB" id="A0A0R3SPA7"/>
<evidence type="ECO:0000256" key="7">
    <source>
        <dbReference type="ARBA" id="ARBA00022980"/>
    </source>
</evidence>
<dbReference type="WBParaSite" id="HDID_0000677701-mRNA-1">
    <property type="protein sequence ID" value="HDID_0000677701-mRNA-1"/>
    <property type="gene ID" value="HDID_0000677701"/>
</dbReference>
<dbReference type="InterPro" id="IPR011332">
    <property type="entry name" value="Ribosomal_zn-bd"/>
</dbReference>
<dbReference type="Pfam" id="PF01907">
    <property type="entry name" value="Ribosomal_L37e"/>
    <property type="match status" value="1"/>
</dbReference>
<keyword evidence="5 9" id="KW-0862">Zinc</keyword>
<dbReference type="GO" id="GO:0022625">
    <property type="term" value="C:cytosolic large ribosomal subunit"/>
    <property type="evidence" value="ECO:0007669"/>
    <property type="project" value="TreeGrafter"/>
</dbReference>
<dbReference type="InterPro" id="IPR018267">
    <property type="entry name" value="Ribosomal_eL37_CS"/>
</dbReference>
<evidence type="ECO:0000256" key="8">
    <source>
        <dbReference type="ARBA" id="ARBA00023274"/>
    </source>
</evidence>
<comment type="function">
    <text evidence="9">Component of the large ribosomal subunit. The ribosome is a large ribonucleoprotein complex responsible for the synthesis of proteins in the cell.</text>
</comment>
<keyword evidence="2 9" id="KW-0479">Metal-binding</keyword>
<dbReference type="EMBL" id="CABIJS010000665">
    <property type="protein sequence ID" value="VUZ54541.1"/>
    <property type="molecule type" value="Genomic_DNA"/>
</dbReference>
<evidence type="ECO:0000256" key="5">
    <source>
        <dbReference type="ARBA" id="ARBA00022833"/>
    </source>
</evidence>
<evidence type="ECO:0000256" key="4">
    <source>
        <dbReference type="ARBA" id="ARBA00022771"/>
    </source>
</evidence>
<organism evidence="15">
    <name type="scientific">Hymenolepis diminuta</name>
    <name type="common">Rat tapeworm</name>
    <dbReference type="NCBI Taxonomy" id="6216"/>
    <lineage>
        <taxon>Eukaryota</taxon>
        <taxon>Metazoa</taxon>
        <taxon>Spiralia</taxon>
        <taxon>Lophotrochozoa</taxon>
        <taxon>Platyhelminthes</taxon>
        <taxon>Cestoda</taxon>
        <taxon>Eucestoda</taxon>
        <taxon>Cyclophyllidea</taxon>
        <taxon>Hymenolepididae</taxon>
        <taxon>Hymenolepis</taxon>
    </lineage>
</organism>
<evidence type="ECO:0000313" key="14">
    <source>
        <dbReference type="Proteomes" id="UP000321570"/>
    </source>
</evidence>
<accession>A0A0R3SPA7</accession>
<dbReference type="GO" id="GO:0008270">
    <property type="term" value="F:zinc ion binding"/>
    <property type="evidence" value="ECO:0007669"/>
    <property type="project" value="UniProtKB-KW"/>
</dbReference>
<reference evidence="12 14" key="3">
    <citation type="submission" date="2019-07" db="EMBL/GenBank/DDBJ databases">
        <authorList>
            <person name="Jastrzebski P J."/>
            <person name="Paukszto L."/>
            <person name="Jastrzebski P J."/>
        </authorList>
    </citation>
    <scope>NUCLEOTIDE SEQUENCE [LARGE SCALE GENOMIC DNA]</scope>
    <source>
        <strain evidence="12 14">WMS-il1</strain>
    </source>
</reference>
<keyword evidence="6 9" id="KW-0694">RNA-binding</keyword>
<evidence type="ECO:0000313" key="11">
    <source>
        <dbReference type="EMBL" id="VDL59093.1"/>
    </source>
</evidence>
<dbReference type="InterPro" id="IPR001569">
    <property type="entry name" value="Ribosomal_eL37"/>
</dbReference>
<evidence type="ECO:0000256" key="6">
    <source>
        <dbReference type="ARBA" id="ARBA00022884"/>
    </source>
</evidence>
<gene>
    <name evidence="11" type="ORF">HDID_LOCUS6775</name>
    <name evidence="12" type="ORF">WMSIL1_LOCUS12599</name>
</gene>
<protein>
    <recommendedName>
        <fullName evidence="9">Ribosomal protein L37</fullName>
    </recommendedName>
</protein>
<evidence type="ECO:0000256" key="9">
    <source>
        <dbReference type="RuleBase" id="RU000576"/>
    </source>
</evidence>
<dbReference type="PANTHER" id="PTHR10768">
    <property type="entry name" value="60S RIBOSOMAL PROTEIN L37"/>
    <property type="match status" value="1"/>
</dbReference>
<dbReference type="OrthoDB" id="10259236at2759"/>
<dbReference type="GO" id="GO:0003735">
    <property type="term" value="F:structural constituent of ribosome"/>
    <property type="evidence" value="ECO:0007669"/>
    <property type="project" value="InterPro"/>
</dbReference>
<keyword evidence="4" id="KW-0863">Zinc-finger</keyword>
<dbReference type="SUPFAM" id="SSF57829">
    <property type="entry name" value="Zn-binding ribosomal proteins"/>
    <property type="match status" value="1"/>
</dbReference>